<sequence>MSKSMKALISQYPEVLIMDATYKRNHYLLPLVTVMCIDQNGDGHPVLHAFVRHEDSNLIAKCLEFLSDKYDSSHTSTIFLDKDLSEVTAVKRVRNRPLKEPFRGKDCLVQSSKRFKTSSTTRLLL</sequence>
<evidence type="ECO:0000259" key="1">
    <source>
        <dbReference type="Pfam" id="PF21056"/>
    </source>
</evidence>
<dbReference type="PANTHER" id="PTHR31569">
    <property type="entry name" value="SWIM-TYPE DOMAIN-CONTAINING PROTEIN"/>
    <property type="match status" value="1"/>
</dbReference>
<name>A0AAV4F727_9GAST</name>
<dbReference type="EMBL" id="BMAT01000546">
    <property type="protein sequence ID" value="GFR68226.1"/>
    <property type="molecule type" value="Genomic_DNA"/>
</dbReference>
<reference evidence="2 3" key="1">
    <citation type="journal article" date="2021" name="Elife">
        <title>Chloroplast acquisition without the gene transfer in kleptoplastic sea slugs, Plakobranchus ocellatus.</title>
        <authorList>
            <person name="Maeda T."/>
            <person name="Takahashi S."/>
            <person name="Yoshida T."/>
            <person name="Shimamura S."/>
            <person name="Takaki Y."/>
            <person name="Nagai Y."/>
            <person name="Toyoda A."/>
            <person name="Suzuki Y."/>
            <person name="Arimoto A."/>
            <person name="Ishii H."/>
            <person name="Satoh N."/>
            <person name="Nishiyama T."/>
            <person name="Hasebe M."/>
            <person name="Maruyama T."/>
            <person name="Minagawa J."/>
            <person name="Obokata J."/>
            <person name="Shigenobu S."/>
        </authorList>
    </citation>
    <scope>NUCLEOTIDE SEQUENCE [LARGE SCALE GENOMIC DNA]</scope>
</reference>
<organism evidence="2 3">
    <name type="scientific">Elysia marginata</name>
    <dbReference type="NCBI Taxonomy" id="1093978"/>
    <lineage>
        <taxon>Eukaryota</taxon>
        <taxon>Metazoa</taxon>
        <taxon>Spiralia</taxon>
        <taxon>Lophotrochozoa</taxon>
        <taxon>Mollusca</taxon>
        <taxon>Gastropoda</taxon>
        <taxon>Heterobranchia</taxon>
        <taxon>Euthyneura</taxon>
        <taxon>Panpulmonata</taxon>
        <taxon>Sacoglossa</taxon>
        <taxon>Placobranchoidea</taxon>
        <taxon>Plakobranchidae</taxon>
        <taxon>Elysia</taxon>
    </lineage>
</organism>
<dbReference type="InterPro" id="IPR048324">
    <property type="entry name" value="ZSWIM1-3_RNaseH-like"/>
</dbReference>
<dbReference type="AlphaFoldDB" id="A0AAV4F727"/>
<evidence type="ECO:0000313" key="2">
    <source>
        <dbReference type="EMBL" id="GFR68226.1"/>
    </source>
</evidence>
<proteinExistence type="predicted"/>
<feature type="domain" description="ZSWIM1/3 RNaseH-like" evidence="1">
    <location>
        <begin position="2"/>
        <end position="92"/>
    </location>
</feature>
<dbReference type="Proteomes" id="UP000762676">
    <property type="component" value="Unassembled WGS sequence"/>
</dbReference>
<comment type="caution">
    <text evidence="2">The sequence shown here is derived from an EMBL/GenBank/DDBJ whole genome shotgun (WGS) entry which is preliminary data.</text>
</comment>
<keyword evidence="3" id="KW-1185">Reference proteome</keyword>
<dbReference type="InterPro" id="IPR052579">
    <property type="entry name" value="Zinc_finger_SWIM"/>
</dbReference>
<dbReference type="Pfam" id="PF21056">
    <property type="entry name" value="ZSWIM1-3_RNaseH-like"/>
    <property type="match status" value="1"/>
</dbReference>
<dbReference type="PANTHER" id="PTHR31569:SF4">
    <property type="entry name" value="SWIM-TYPE DOMAIN-CONTAINING PROTEIN"/>
    <property type="match status" value="1"/>
</dbReference>
<protein>
    <submittedName>
        <fullName evidence="2">Secreted protein</fullName>
    </submittedName>
</protein>
<evidence type="ECO:0000313" key="3">
    <source>
        <dbReference type="Proteomes" id="UP000762676"/>
    </source>
</evidence>
<accession>A0AAV4F727</accession>
<gene>
    <name evidence="2" type="ORF">ElyMa_000272500</name>
</gene>